<keyword evidence="7" id="KW-1185">Reference proteome</keyword>
<organism evidence="6 7">
    <name type="scientific">Halalkalibacter wakoensis JCM 9140</name>
    <dbReference type="NCBI Taxonomy" id="1236970"/>
    <lineage>
        <taxon>Bacteria</taxon>
        <taxon>Bacillati</taxon>
        <taxon>Bacillota</taxon>
        <taxon>Bacilli</taxon>
        <taxon>Bacillales</taxon>
        <taxon>Bacillaceae</taxon>
        <taxon>Halalkalibacter</taxon>
    </lineage>
</organism>
<proteinExistence type="predicted"/>
<gene>
    <name evidence="6" type="ORF">JCM9140_1493</name>
</gene>
<evidence type="ECO:0000256" key="3">
    <source>
        <dbReference type="ARBA" id="ARBA00022630"/>
    </source>
</evidence>
<dbReference type="PRINTS" id="PR00368">
    <property type="entry name" value="FADPNR"/>
</dbReference>
<dbReference type="Pfam" id="PF07992">
    <property type="entry name" value="Pyr_redox_2"/>
    <property type="match status" value="1"/>
</dbReference>
<comment type="cofactor">
    <cofactor evidence="1">
        <name>FAD</name>
        <dbReference type="ChEBI" id="CHEBI:57692"/>
    </cofactor>
</comment>
<dbReference type="InterPro" id="IPR050097">
    <property type="entry name" value="Ferredoxin-NADP_redctase_2"/>
</dbReference>
<dbReference type="Gene3D" id="3.50.50.60">
    <property type="entry name" value="FAD/NAD(P)-binding domain"/>
    <property type="match status" value="2"/>
</dbReference>
<feature type="domain" description="FAD/NAD(P)-binding" evidence="5">
    <location>
        <begin position="18"/>
        <end position="293"/>
    </location>
</feature>
<dbReference type="EMBL" id="BAUT01000010">
    <property type="protein sequence ID" value="GAE25495.1"/>
    <property type="molecule type" value="Genomic_DNA"/>
</dbReference>
<dbReference type="GO" id="GO:0016491">
    <property type="term" value="F:oxidoreductase activity"/>
    <property type="evidence" value="ECO:0007669"/>
    <property type="project" value="UniProtKB-KW"/>
</dbReference>
<dbReference type="AlphaFoldDB" id="W4Q0N0"/>
<reference evidence="6" key="1">
    <citation type="journal article" date="2014" name="Genome Announc.">
        <title>Draft Genome Sequences of Three Alkaliphilic Bacillus Strains, Bacillus wakoensis JCM 9140T, Bacillus akibai JCM 9157T, and Bacillus hemicellulosilyticus JCM 9152T.</title>
        <authorList>
            <person name="Yuki M."/>
            <person name="Oshima K."/>
            <person name="Suda W."/>
            <person name="Oshida Y."/>
            <person name="Kitamura K."/>
            <person name="Iida T."/>
            <person name="Hattori M."/>
            <person name="Ohkuma M."/>
        </authorList>
    </citation>
    <scope>NUCLEOTIDE SEQUENCE [LARGE SCALE GENOMIC DNA]</scope>
    <source>
        <strain evidence="6">JCM 9140</strain>
    </source>
</reference>
<dbReference type="InterPro" id="IPR023753">
    <property type="entry name" value="FAD/NAD-binding_dom"/>
</dbReference>
<comment type="subunit">
    <text evidence="2">Homodimer.</text>
</comment>
<keyword evidence="3" id="KW-0285">Flavoprotein</keyword>
<evidence type="ECO:0000256" key="2">
    <source>
        <dbReference type="ARBA" id="ARBA00011738"/>
    </source>
</evidence>
<comment type="caution">
    <text evidence="6">The sequence shown here is derived from an EMBL/GenBank/DDBJ whole genome shotgun (WGS) entry which is preliminary data.</text>
</comment>
<dbReference type="InterPro" id="IPR036188">
    <property type="entry name" value="FAD/NAD-bd_sf"/>
</dbReference>
<dbReference type="Proteomes" id="UP000018890">
    <property type="component" value="Unassembled WGS sequence"/>
</dbReference>
<dbReference type="PANTHER" id="PTHR48105">
    <property type="entry name" value="THIOREDOXIN REDUCTASE 1-RELATED-RELATED"/>
    <property type="match status" value="1"/>
</dbReference>
<evidence type="ECO:0000256" key="4">
    <source>
        <dbReference type="ARBA" id="ARBA00023002"/>
    </source>
</evidence>
<evidence type="ECO:0000313" key="6">
    <source>
        <dbReference type="EMBL" id="GAE25495.1"/>
    </source>
</evidence>
<name>W4Q0N0_9BACI</name>
<sequence length="317" mass="35132">MEILAEEGADTMEHRTVDVAIVGGGPGGLSAALVLGRSCRSVVLVDSGHPRNEVTYESHGFLTRDGIKPFELRAIAHEQMQKYENVTMINDLVQSVEKDQNRFKTTTTSGVVISSRKLIFATGLKEHLPTIPGLKETYGKSIFSCPYCDGWEHRDQPLAIIGNQKDLIHSIRLIYNWSRDLVVMTHGPAALTEKEKKEVMNRDVRIIETEIKEISSDEGLLKEVAFVDGETIQRKAAFLVNTGAEQATFLPEKLGVPLTKNGSFETKEHGKTKIAGLYIIGDAAKRFTGLIGAASEGYETGVHMNREFVEEDWMRDA</sequence>
<evidence type="ECO:0000256" key="1">
    <source>
        <dbReference type="ARBA" id="ARBA00001974"/>
    </source>
</evidence>
<accession>W4Q0N0</accession>
<protein>
    <submittedName>
        <fullName evidence="6">Thioredoxin reductase</fullName>
    </submittedName>
</protein>
<evidence type="ECO:0000259" key="5">
    <source>
        <dbReference type="Pfam" id="PF07992"/>
    </source>
</evidence>
<dbReference type="SUPFAM" id="SSF51905">
    <property type="entry name" value="FAD/NAD(P)-binding domain"/>
    <property type="match status" value="1"/>
</dbReference>
<keyword evidence="4" id="KW-0560">Oxidoreductase</keyword>
<dbReference type="STRING" id="1236970.JCM9140_1493"/>
<evidence type="ECO:0000313" key="7">
    <source>
        <dbReference type="Proteomes" id="UP000018890"/>
    </source>
</evidence>
<dbReference type="PRINTS" id="PR00469">
    <property type="entry name" value="PNDRDTASEII"/>
</dbReference>